<organism evidence="1 2">
    <name type="scientific">Dickeya poaceiphila</name>
    <dbReference type="NCBI Taxonomy" id="568768"/>
    <lineage>
        <taxon>Bacteria</taxon>
        <taxon>Pseudomonadati</taxon>
        <taxon>Pseudomonadota</taxon>
        <taxon>Gammaproteobacteria</taxon>
        <taxon>Enterobacterales</taxon>
        <taxon>Pectobacteriaceae</taxon>
        <taxon>Dickeya</taxon>
    </lineage>
</organism>
<accession>A0A5B8HQV5</accession>
<keyword evidence="2" id="KW-1185">Reference proteome</keyword>
<dbReference type="STRING" id="568768.GCA_000406125_00502"/>
<reference evidence="1 2" key="1">
    <citation type="journal article" date="2019" name="Environ. Microbiol.">
        <title>The phytopathogenic nature of Dickeya aquatica 174/2 and the dynamic early evolution of Dickeya pathogenicity.</title>
        <authorList>
            <person name="Duprey A."/>
            <person name="Taib N."/>
            <person name="Leonard S."/>
            <person name="Garin T."/>
            <person name="Flandrois J.P."/>
            <person name="Nasser W."/>
            <person name="Brochier-Armanet C."/>
            <person name="Reverchon S."/>
        </authorList>
    </citation>
    <scope>NUCLEOTIDE SEQUENCE [LARGE SCALE GENOMIC DNA]</scope>
    <source>
        <strain evidence="1 2">NCPPB 569</strain>
    </source>
</reference>
<proteinExistence type="predicted"/>
<dbReference type="AlphaFoldDB" id="A0A5B8HQV5"/>
<protein>
    <submittedName>
        <fullName evidence="1">Amino acid adenylation protein</fullName>
    </submittedName>
</protein>
<evidence type="ECO:0000313" key="1">
    <source>
        <dbReference type="EMBL" id="QDX31425.1"/>
    </source>
</evidence>
<name>A0A5B8HQV5_9GAMM</name>
<evidence type="ECO:0000313" key="2">
    <source>
        <dbReference type="Proteomes" id="UP000320591"/>
    </source>
</evidence>
<dbReference type="Proteomes" id="UP000320591">
    <property type="component" value="Chromosome"/>
</dbReference>
<gene>
    <name evidence="1" type="ORF">Dpoa569_0003446</name>
</gene>
<dbReference type="OrthoDB" id="5478077at2"/>
<dbReference type="RefSeq" id="WP_050569385.1">
    <property type="nucleotide sequence ID" value="NZ_CM001975.1"/>
</dbReference>
<dbReference type="EMBL" id="CP042220">
    <property type="protein sequence ID" value="QDX31425.1"/>
    <property type="molecule type" value="Genomic_DNA"/>
</dbReference>
<dbReference type="KEGG" id="dic:Dpoa569_0003446"/>
<sequence length="429" mass="46866">MSSVSSSLPTLTPELKNKLLAQLSQRAKTSNDAQEALETRLAPWLILDQRPLLTLFAAGEEAPVDAVSITCLNDRVVGKGFNLRDITHGICGDLPLLSNIRQLPEGRIATLTLPRTYGQIYSQSGDIVRLVEQSLHIAHSLGARAVSLTGLIPSATRYGQAIRHQANQPLITTGHATTTSAVVLSLQKLLQSAGRDLADEDLSFIGLGSVGTAALSLMLTVLPHPRSLTLCDLYTRRDALETLMRYLREELHYQGELRFAPSQRTCPEEIYQATTLVGATNVPNVVDVARLRPGSLIVDDSDPHCFDVAQAIERLETQSDILFTEGGALRAPGEIQHRIYVPKALEWALQYPADDDNAHHITGCILSSLFSGKFDYPATLGMVEPQHAVTHYQALVERGYQAANLHCGFWRVPASAIAAFRRHFGAEEA</sequence>